<evidence type="ECO:0000256" key="12">
    <source>
        <dbReference type="ARBA" id="ARBA00022960"/>
    </source>
</evidence>
<dbReference type="GO" id="GO:0071949">
    <property type="term" value="F:FAD binding"/>
    <property type="evidence" value="ECO:0007669"/>
    <property type="project" value="InterPro"/>
</dbReference>
<evidence type="ECO:0000256" key="15">
    <source>
        <dbReference type="ARBA" id="ARBA00023306"/>
    </source>
</evidence>
<dbReference type="GO" id="GO:0008360">
    <property type="term" value="P:regulation of cell shape"/>
    <property type="evidence" value="ECO:0007669"/>
    <property type="project" value="UniProtKB-KW"/>
</dbReference>
<dbReference type="InterPro" id="IPR036318">
    <property type="entry name" value="FAD-bd_PCMH-like_sf"/>
</dbReference>
<evidence type="ECO:0000256" key="7">
    <source>
        <dbReference type="ARBA" id="ARBA00022490"/>
    </source>
</evidence>
<dbReference type="KEGG" id="tro:trd_0064"/>
<keyword evidence="22" id="KW-1185">Reference proteome</keyword>
<comment type="catalytic activity">
    <reaction evidence="18 19">
        <text>UDP-N-acetyl-alpha-D-muramate + NADP(+) = UDP-N-acetyl-3-O-(1-carboxyvinyl)-alpha-D-glucosamine + NADPH + H(+)</text>
        <dbReference type="Rhea" id="RHEA:12248"/>
        <dbReference type="ChEBI" id="CHEBI:15378"/>
        <dbReference type="ChEBI" id="CHEBI:57783"/>
        <dbReference type="ChEBI" id="CHEBI:58349"/>
        <dbReference type="ChEBI" id="CHEBI:68483"/>
        <dbReference type="ChEBI" id="CHEBI:70757"/>
        <dbReference type="EC" id="1.3.1.98"/>
    </reaction>
</comment>
<dbReference type="InterPro" id="IPR036635">
    <property type="entry name" value="MurB_C_sf"/>
</dbReference>
<dbReference type="Proteomes" id="UP000000447">
    <property type="component" value="Chromosome"/>
</dbReference>
<dbReference type="GO" id="GO:0009252">
    <property type="term" value="P:peptidoglycan biosynthetic process"/>
    <property type="evidence" value="ECO:0007669"/>
    <property type="project" value="UniProtKB-UniRule"/>
</dbReference>
<dbReference type="GO" id="GO:0071555">
    <property type="term" value="P:cell wall organization"/>
    <property type="evidence" value="ECO:0007669"/>
    <property type="project" value="UniProtKB-KW"/>
</dbReference>
<evidence type="ECO:0000313" key="21">
    <source>
        <dbReference type="EMBL" id="ACM04484.1"/>
    </source>
</evidence>
<evidence type="ECO:0000256" key="1">
    <source>
        <dbReference type="ARBA" id="ARBA00001974"/>
    </source>
</evidence>
<evidence type="ECO:0000256" key="11">
    <source>
        <dbReference type="ARBA" id="ARBA00022857"/>
    </source>
</evidence>
<dbReference type="GO" id="GO:0005829">
    <property type="term" value="C:cytosol"/>
    <property type="evidence" value="ECO:0007669"/>
    <property type="project" value="TreeGrafter"/>
</dbReference>
<feature type="active site" description="Proton donor" evidence="19">
    <location>
        <position position="242"/>
    </location>
</feature>
<dbReference type="HOGENOM" id="CLU_035304_1_1_0"/>
<evidence type="ECO:0000256" key="8">
    <source>
        <dbReference type="ARBA" id="ARBA00022618"/>
    </source>
</evidence>
<comment type="similarity">
    <text evidence="19">Belongs to the MurB family.</text>
</comment>
<keyword evidence="13 19" id="KW-0573">Peptidoglycan synthesis</keyword>
<dbReference type="GO" id="GO:0051301">
    <property type="term" value="P:cell division"/>
    <property type="evidence" value="ECO:0007669"/>
    <property type="project" value="UniProtKB-KW"/>
</dbReference>
<keyword evidence="14 19" id="KW-0560">Oxidoreductase</keyword>
<dbReference type="HAMAP" id="MF_00037">
    <property type="entry name" value="MurB"/>
    <property type="match status" value="1"/>
</dbReference>
<dbReference type="Gene3D" id="3.30.465.10">
    <property type="match status" value="1"/>
</dbReference>
<keyword evidence="8 19" id="KW-0132">Cell division</keyword>
<evidence type="ECO:0000256" key="19">
    <source>
        <dbReference type="HAMAP-Rule" id="MF_00037"/>
    </source>
</evidence>
<dbReference type="Pfam" id="PF01565">
    <property type="entry name" value="FAD_binding_4"/>
    <property type="match status" value="1"/>
</dbReference>
<feature type="domain" description="FAD-binding PCMH-type" evidence="20">
    <location>
        <begin position="35"/>
        <end position="214"/>
    </location>
</feature>
<dbReference type="PANTHER" id="PTHR21071:SF4">
    <property type="entry name" value="UDP-N-ACETYLENOLPYRUVOYLGLUCOSAMINE REDUCTASE"/>
    <property type="match status" value="1"/>
</dbReference>
<dbReference type="InterPro" id="IPR016167">
    <property type="entry name" value="FAD-bd_PCMH_sub1"/>
</dbReference>
<comment type="cofactor">
    <cofactor evidence="1 19">
        <name>FAD</name>
        <dbReference type="ChEBI" id="CHEBI:57692"/>
    </cofactor>
</comment>
<evidence type="ECO:0000256" key="17">
    <source>
        <dbReference type="ARBA" id="ARBA00031026"/>
    </source>
</evidence>
<dbReference type="EMBL" id="CP001275">
    <property type="protein sequence ID" value="ACM04484.1"/>
    <property type="molecule type" value="Genomic_DNA"/>
</dbReference>
<dbReference type="Gene3D" id="3.90.78.10">
    <property type="entry name" value="UDP-N-acetylenolpyruvoylglucosamine reductase, C-terminal domain"/>
    <property type="match status" value="1"/>
</dbReference>
<keyword evidence="9 19" id="KW-0285">Flavoprotein</keyword>
<dbReference type="NCBIfam" id="TIGR00179">
    <property type="entry name" value="murB"/>
    <property type="match status" value="1"/>
</dbReference>
<dbReference type="EC" id="1.3.1.98" evidence="5 19"/>
<feature type="active site" evidence="19">
    <location>
        <position position="189"/>
    </location>
</feature>
<dbReference type="InterPro" id="IPR016169">
    <property type="entry name" value="FAD-bd_PCMH_sub2"/>
</dbReference>
<organism evidence="21 22">
    <name type="scientific">Thermomicrobium roseum (strain ATCC 27502 / DSM 5159 / P-2)</name>
    <dbReference type="NCBI Taxonomy" id="309801"/>
    <lineage>
        <taxon>Bacteria</taxon>
        <taxon>Pseudomonadati</taxon>
        <taxon>Thermomicrobiota</taxon>
        <taxon>Thermomicrobia</taxon>
        <taxon>Thermomicrobiales</taxon>
        <taxon>Thermomicrobiaceae</taxon>
        <taxon>Thermomicrobium</taxon>
    </lineage>
</organism>
<evidence type="ECO:0000256" key="2">
    <source>
        <dbReference type="ARBA" id="ARBA00003921"/>
    </source>
</evidence>
<evidence type="ECO:0000256" key="9">
    <source>
        <dbReference type="ARBA" id="ARBA00022630"/>
    </source>
</evidence>
<dbReference type="InterPro" id="IPR003170">
    <property type="entry name" value="MurB"/>
</dbReference>
<dbReference type="PANTHER" id="PTHR21071">
    <property type="entry name" value="UDP-N-ACETYLENOLPYRUVOYLGLUCOSAMINE REDUCTASE"/>
    <property type="match status" value="1"/>
</dbReference>
<dbReference type="InterPro" id="IPR016166">
    <property type="entry name" value="FAD-bd_PCMH"/>
</dbReference>
<accession>B9L282</accession>
<evidence type="ECO:0000256" key="14">
    <source>
        <dbReference type="ARBA" id="ARBA00023002"/>
    </source>
</evidence>
<keyword evidence="12 19" id="KW-0133">Cell shape</keyword>
<evidence type="ECO:0000256" key="3">
    <source>
        <dbReference type="ARBA" id="ARBA00004496"/>
    </source>
</evidence>
<dbReference type="InterPro" id="IPR006094">
    <property type="entry name" value="Oxid_FAD_bind_N"/>
</dbReference>
<comment type="function">
    <text evidence="2 19">Cell wall formation.</text>
</comment>
<keyword evidence="16 19" id="KW-0961">Cell wall biogenesis/degradation</keyword>
<dbReference type="Pfam" id="PF02873">
    <property type="entry name" value="MurB_C"/>
    <property type="match status" value="1"/>
</dbReference>
<gene>
    <name evidence="19 21" type="primary">murB</name>
    <name evidence="21" type="ordered locus">trd_0064</name>
</gene>
<proteinExistence type="inferred from homology"/>
<evidence type="ECO:0000256" key="10">
    <source>
        <dbReference type="ARBA" id="ARBA00022827"/>
    </source>
</evidence>
<evidence type="ECO:0000256" key="18">
    <source>
        <dbReference type="ARBA" id="ARBA00048914"/>
    </source>
</evidence>
<dbReference type="SUPFAM" id="SSF56176">
    <property type="entry name" value="FAD-binding/transporter-associated domain-like"/>
    <property type="match status" value="1"/>
</dbReference>
<dbReference type="InterPro" id="IPR011601">
    <property type="entry name" value="MurB_C"/>
</dbReference>
<evidence type="ECO:0000256" key="4">
    <source>
        <dbReference type="ARBA" id="ARBA00004752"/>
    </source>
</evidence>
<dbReference type="NCBIfam" id="NF010480">
    <property type="entry name" value="PRK13905.1"/>
    <property type="match status" value="1"/>
</dbReference>
<keyword evidence="15 19" id="KW-0131">Cell cycle</keyword>
<keyword evidence="7 19" id="KW-0963">Cytoplasm</keyword>
<dbReference type="GO" id="GO:0008762">
    <property type="term" value="F:UDP-N-acetylmuramate dehydrogenase activity"/>
    <property type="evidence" value="ECO:0007669"/>
    <property type="project" value="UniProtKB-UniRule"/>
</dbReference>
<keyword evidence="11 19" id="KW-0521">NADP</keyword>
<dbReference type="AlphaFoldDB" id="B9L282"/>
<dbReference type="Gene3D" id="3.30.43.10">
    <property type="entry name" value="Uridine Diphospho-n-acetylenolpyruvylglucosamine Reductase, domain 2"/>
    <property type="match status" value="1"/>
</dbReference>
<keyword evidence="10 19" id="KW-0274">FAD</keyword>
<sequence length="319" mass="34300">MAMPTRAERSRVVTVDGRSLRVLVSEPLARYTTFRIGGPADFLVRASDRATLESALIWAEREGLPVTVIGGGSNLLVRDGGIRGLVIVFRAPGESVGELATAAQDDGSVLVTLPATAPLSWVGHWASEHGLAGMEWAAGLPGVVGGAVVNNAGAHGGEIGHVIVDLELYDLPSRRLVRWTREQLAPRYRMTALKALSQPRSLVVLGARLRLLRDDPARLLAFAEEHARWRRMHQPTGPCAGSVFTNPPGTYAGYLIEQAGLKGFRIGQMAVSERHANFFVNLGGATAREALALIEAVQERVAERFGIVLQPEIEIIGES</sequence>
<protein>
    <recommendedName>
        <fullName evidence="6 19">UDP-N-acetylenolpyruvoylglucosamine reductase</fullName>
        <ecNumber evidence="5 19">1.3.1.98</ecNumber>
    </recommendedName>
    <alternativeName>
        <fullName evidence="17 19">UDP-N-acetylmuramate dehydrogenase</fullName>
    </alternativeName>
</protein>
<evidence type="ECO:0000259" key="20">
    <source>
        <dbReference type="PROSITE" id="PS51387"/>
    </source>
</evidence>
<comment type="subcellular location">
    <subcellularLocation>
        <location evidence="3 19">Cytoplasm</location>
    </subcellularLocation>
</comment>
<dbReference type="eggNOG" id="COG0812">
    <property type="taxonomic scope" value="Bacteria"/>
</dbReference>
<feature type="active site" evidence="19">
    <location>
        <position position="312"/>
    </location>
</feature>
<dbReference type="SUPFAM" id="SSF56194">
    <property type="entry name" value="Uridine diphospho-N-Acetylenolpyruvylglucosamine reductase, MurB, C-terminal domain"/>
    <property type="match status" value="1"/>
</dbReference>
<evidence type="ECO:0000256" key="13">
    <source>
        <dbReference type="ARBA" id="ARBA00022984"/>
    </source>
</evidence>
<dbReference type="STRING" id="309801.trd_0064"/>
<comment type="pathway">
    <text evidence="4 19">Cell wall biogenesis; peptidoglycan biosynthesis.</text>
</comment>
<dbReference type="UniPathway" id="UPA00219"/>
<evidence type="ECO:0000256" key="5">
    <source>
        <dbReference type="ARBA" id="ARBA00012518"/>
    </source>
</evidence>
<evidence type="ECO:0000256" key="16">
    <source>
        <dbReference type="ARBA" id="ARBA00023316"/>
    </source>
</evidence>
<reference evidence="21 22" key="1">
    <citation type="journal article" date="2009" name="PLoS ONE">
        <title>Complete genome sequence of the aerobic CO-oxidizing thermophile Thermomicrobium roseum.</title>
        <authorList>
            <person name="Wu D."/>
            <person name="Raymond J."/>
            <person name="Wu M."/>
            <person name="Chatterji S."/>
            <person name="Ren Q."/>
            <person name="Graham J.E."/>
            <person name="Bryant D.A."/>
            <person name="Robb F."/>
            <person name="Colman A."/>
            <person name="Tallon L.J."/>
            <person name="Badger J.H."/>
            <person name="Madupu R."/>
            <person name="Ward N.L."/>
            <person name="Eisen J.A."/>
        </authorList>
    </citation>
    <scope>NUCLEOTIDE SEQUENCE [LARGE SCALE GENOMIC DNA]</scope>
    <source>
        <strain evidence="22">ATCC 27502 / DSM 5159 / P-2</strain>
    </source>
</reference>
<dbReference type="PROSITE" id="PS51387">
    <property type="entry name" value="FAD_PCMH"/>
    <property type="match status" value="1"/>
</dbReference>
<evidence type="ECO:0000313" key="22">
    <source>
        <dbReference type="Proteomes" id="UP000000447"/>
    </source>
</evidence>
<name>B9L282_THERP</name>
<evidence type="ECO:0000256" key="6">
    <source>
        <dbReference type="ARBA" id="ARBA00015188"/>
    </source>
</evidence>